<dbReference type="SMART" id="SM00546">
    <property type="entry name" value="CUE"/>
    <property type="match status" value="1"/>
</dbReference>
<dbReference type="STRING" id="63057.A0A2P5EZZ4"/>
<evidence type="ECO:0000256" key="1">
    <source>
        <dbReference type="SAM" id="MobiDB-lite"/>
    </source>
</evidence>
<dbReference type="CDD" id="cd14364">
    <property type="entry name" value="CUE_ASCC2"/>
    <property type="match status" value="1"/>
</dbReference>
<accession>A0A2P5EZZ4</accession>
<dbReference type="InParanoid" id="A0A2P5EZZ4"/>
<proteinExistence type="predicted"/>
<feature type="region of interest" description="Disordered" evidence="1">
    <location>
        <begin position="671"/>
        <end position="691"/>
    </location>
</feature>
<feature type="compositionally biased region" description="Low complexity" evidence="1">
    <location>
        <begin position="76"/>
        <end position="86"/>
    </location>
</feature>
<feature type="region of interest" description="Disordered" evidence="1">
    <location>
        <begin position="818"/>
        <end position="941"/>
    </location>
</feature>
<feature type="domain" description="CUE" evidence="2">
    <location>
        <begin position="533"/>
        <end position="576"/>
    </location>
</feature>
<dbReference type="EMBL" id="JXTC01000077">
    <property type="protein sequence ID" value="PON91108.1"/>
    <property type="molecule type" value="Genomic_DNA"/>
</dbReference>
<dbReference type="InterPro" id="IPR003892">
    <property type="entry name" value="CUE"/>
</dbReference>
<feature type="region of interest" description="Disordered" evidence="1">
    <location>
        <begin position="1"/>
        <end position="94"/>
    </location>
</feature>
<feature type="compositionally biased region" description="Low complexity" evidence="1">
    <location>
        <begin position="57"/>
        <end position="66"/>
    </location>
</feature>
<protein>
    <submittedName>
        <fullName evidence="3">Ubiquitin system component Cue</fullName>
    </submittedName>
</protein>
<feature type="compositionally biased region" description="Basic residues" evidence="1">
    <location>
        <begin position="915"/>
        <end position="927"/>
    </location>
</feature>
<dbReference type="AlphaFoldDB" id="A0A2P5EZZ4"/>
<reference evidence="4" key="1">
    <citation type="submission" date="2016-06" db="EMBL/GenBank/DDBJ databases">
        <title>Parallel loss of symbiosis genes in relatives of nitrogen-fixing non-legume Parasponia.</title>
        <authorList>
            <person name="Van Velzen R."/>
            <person name="Holmer R."/>
            <person name="Bu F."/>
            <person name="Rutten L."/>
            <person name="Van Zeijl A."/>
            <person name="Liu W."/>
            <person name="Santuari L."/>
            <person name="Cao Q."/>
            <person name="Sharma T."/>
            <person name="Shen D."/>
            <person name="Roswanjaya Y."/>
            <person name="Wardhani T."/>
            <person name="Kalhor M.S."/>
            <person name="Jansen J."/>
            <person name="Van den Hoogen J."/>
            <person name="Gungor B."/>
            <person name="Hartog M."/>
            <person name="Hontelez J."/>
            <person name="Verver J."/>
            <person name="Yang W.-C."/>
            <person name="Schijlen E."/>
            <person name="Repin R."/>
            <person name="Schilthuizen M."/>
            <person name="Schranz E."/>
            <person name="Heidstra R."/>
            <person name="Miyata K."/>
            <person name="Fedorova E."/>
            <person name="Kohlen W."/>
            <person name="Bisseling T."/>
            <person name="Smit S."/>
            <person name="Geurts R."/>
        </authorList>
    </citation>
    <scope>NUCLEOTIDE SEQUENCE [LARGE SCALE GENOMIC DNA]</scope>
    <source>
        <strain evidence="4">cv. RG33-2</strain>
    </source>
</reference>
<organism evidence="3 4">
    <name type="scientific">Trema orientale</name>
    <name type="common">Charcoal tree</name>
    <name type="synonym">Celtis orientalis</name>
    <dbReference type="NCBI Taxonomy" id="63057"/>
    <lineage>
        <taxon>Eukaryota</taxon>
        <taxon>Viridiplantae</taxon>
        <taxon>Streptophyta</taxon>
        <taxon>Embryophyta</taxon>
        <taxon>Tracheophyta</taxon>
        <taxon>Spermatophyta</taxon>
        <taxon>Magnoliopsida</taxon>
        <taxon>eudicotyledons</taxon>
        <taxon>Gunneridae</taxon>
        <taxon>Pentapetalae</taxon>
        <taxon>rosids</taxon>
        <taxon>fabids</taxon>
        <taxon>Rosales</taxon>
        <taxon>Cannabaceae</taxon>
        <taxon>Trema</taxon>
    </lineage>
</organism>
<dbReference type="InterPro" id="IPR052586">
    <property type="entry name" value="ASCC2"/>
</dbReference>
<name>A0A2P5EZZ4_TREOI</name>
<comment type="caution">
    <text evidence="3">The sequence shown here is derived from an EMBL/GenBank/DDBJ whole genome shotgun (WGS) entry which is preliminary data.</text>
</comment>
<dbReference type="PANTHER" id="PTHR21494:SF0">
    <property type="entry name" value="ACTIVATING SIGNAL COINTEGRATOR 1 COMPLEX SUBUNIT 2"/>
    <property type="match status" value="1"/>
</dbReference>
<dbReference type="PANTHER" id="PTHR21494">
    <property type="entry name" value="ACTIVATING SIGNAL COINTEGRATOR 1 COMPLEX SUBUNIT 2 ASC-1 COMPLEX SUBUNIT P100"/>
    <property type="match status" value="1"/>
</dbReference>
<dbReference type="Gene3D" id="1.10.8.10">
    <property type="entry name" value="DNA helicase RuvA subunit, C-terminal domain"/>
    <property type="match status" value="1"/>
</dbReference>
<feature type="region of interest" description="Disordered" evidence="1">
    <location>
        <begin position="739"/>
        <end position="760"/>
    </location>
</feature>
<evidence type="ECO:0000313" key="4">
    <source>
        <dbReference type="Proteomes" id="UP000237000"/>
    </source>
</evidence>
<feature type="compositionally biased region" description="Basic and acidic residues" evidence="1">
    <location>
        <begin position="673"/>
        <end position="691"/>
    </location>
</feature>
<sequence>MSYRSTRARQAGGSKDFGSKAQKIFVPKSQDQIQNQNPNPNPISKDPNPATPTLSNSLRQSLSQQQSHDDDDDHAAAASATKNNGGRARGGGNFVNYLPQDEAVAAGLGADEGGLDPLESQRVVDLLNRELSRLLKLNPREFWREVATDTSLHEFLDSFLQFRSRWYDFPHHGAKGMVAGVIVGELELSRRAFMVLYRISSNRDPGARAADSLSAKDHGVLLQEKKLLDLPMLLDICAVYGHENEDLTTVLVRNALSAQPRIHDSLTSVISQFLSIVHTMHQRCSLSLEVLFSSGRRGDHGSSRLHIDMLEVMDFINDAVVSMDAFVSAYKPAAVFFSFPVDIRDGNGELLCTLAKLHDSFLPSLQRGFQVLLTSGEDTMKSNIGVGLNLLATRIIKFGWKLLDFCYLSDEVFKDNLPIPTVTKMFPANIEDPVIRADILVQTFREISTVSASSVENQSRETFLQHIEKNFDVMSKLENIRKTGWIFMDDEQLEYMSGIFVCSKKATAKELAIMQSPVSVTSNKVQIDEDAAITESKISQIRDLFPDYGKGFLAACLEAYNQNPEEVIQRILEGTLHEDLQTLDTTLETMPIAKMAKTVSKNDKGKGKLVESAPVSSTNLMAAGRVQQIEGRGKLVECAPVSSSNFMAGGRVQQSEGSSVSSSSYLGRFVRKSKGDVPDSNTLDDKDEKDSARTAALLSQYEYEDEYDDSFDDLGLSVAESGLEENEILGDKISSNVGKSWEKESESSSQNISSSKWGSRKKPQYYVKDGKNYSYKVEGSIAVANAGEASLITQAQKELIYGLGRGGNLPLGAVKKLMEGSEDQDTQPDVTEIEVTRIGNSRGRGRRGGGRHKGSNEEQDKQFGVSEGEGRENMANSRGRGRRGGGQQRDSNEEQDNQFGVSEGEGRENNGNSRGRGRRGGRNHYRKDRAVAKHFSGLSGY</sequence>
<dbReference type="SUPFAM" id="SSF46934">
    <property type="entry name" value="UBA-like"/>
    <property type="match status" value="1"/>
</dbReference>
<evidence type="ECO:0000313" key="3">
    <source>
        <dbReference type="EMBL" id="PON91108.1"/>
    </source>
</evidence>
<dbReference type="GO" id="GO:0043130">
    <property type="term" value="F:ubiquitin binding"/>
    <property type="evidence" value="ECO:0007669"/>
    <property type="project" value="InterPro"/>
</dbReference>
<dbReference type="PROSITE" id="PS51140">
    <property type="entry name" value="CUE"/>
    <property type="match status" value="1"/>
</dbReference>
<dbReference type="InterPro" id="IPR009060">
    <property type="entry name" value="UBA-like_sf"/>
</dbReference>
<evidence type="ECO:0000259" key="2">
    <source>
        <dbReference type="PROSITE" id="PS51140"/>
    </source>
</evidence>
<dbReference type="Proteomes" id="UP000237000">
    <property type="component" value="Unassembled WGS sequence"/>
</dbReference>
<gene>
    <name evidence="3" type="ORF">TorRG33x02_131390</name>
</gene>
<feature type="compositionally biased region" description="Basic residues" evidence="1">
    <location>
        <begin position="843"/>
        <end position="853"/>
    </location>
</feature>
<dbReference type="InterPro" id="IPR041800">
    <property type="entry name" value="ASCC2_CUE"/>
</dbReference>
<dbReference type="OrthoDB" id="5577209at2759"/>
<dbReference type="Pfam" id="PF02845">
    <property type="entry name" value="CUE"/>
    <property type="match status" value="1"/>
</dbReference>
<keyword evidence="4" id="KW-1185">Reference proteome</keyword>
<feature type="compositionally biased region" description="Low complexity" evidence="1">
    <location>
        <begin position="747"/>
        <end position="757"/>
    </location>
</feature>